<dbReference type="AlphaFoldDB" id="A0A9N9H1I6"/>
<reference evidence="1" key="1">
    <citation type="submission" date="2021-06" db="EMBL/GenBank/DDBJ databases">
        <authorList>
            <person name="Kallberg Y."/>
            <person name="Tangrot J."/>
            <person name="Rosling A."/>
        </authorList>
    </citation>
    <scope>NUCLEOTIDE SEQUENCE</scope>
    <source>
        <strain evidence="1">AZ414A</strain>
    </source>
</reference>
<dbReference type="OrthoDB" id="2408098at2759"/>
<sequence length="163" mass="19013">VGTDKTFTDILVDDLLRIAKLNNWPLKIRNYPSCKLYIKGYDLMSAVSEFPVKKQDCIIIEDQHLKNVVSNFRFGKSQIAVEILTCGNENMYLIDYEYKEQTIFVIHVISAYVTFYKIEIPAKYWKELEKGLLKEQSIEILRWPANNGLRSGFDLANPDQREI</sequence>
<feature type="non-terminal residue" evidence="1">
    <location>
        <position position="1"/>
    </location>
</feature>
<feature type="non-terminal residue" evidence="1">
    <location>
        <position position="163"/>
    </location>
</feature>
<keyword evidence="2" id="KW-1185">Reference proteome</keyword>
<gene>
    <name evidence="1" type="ORF">DEBURN_LOCUS11192</name>
</gene>
<comment type="caution">
    <text evidence="1">The sequence shown here is derived from an EMBL/GenBank/DDBJ whole genome shotgun (WGS) entry which is preliminary data.</text>
</comment>
<evidence type="ECO:0000313" key="2">
    <source>
        <dbReference type="Proteomes" id="UP000789706"/>
    </source>
</evidence>
<organism evidence="1 2">
    <name type="scientific">Diversispora eburnea</name>
    <dbReference type="NCBI Taxonomy" id="1213867"/>
    <lineage>
        <taxon>Eukaryota</taxon>
        <taxon>Fungi</taxon>
        <taxon>Fungi incertae sedis</taxon>
        <taxon>Mucoromycota</taxon>
        <taxon>Glomeromycotina</taxon>
        <taxon>Glomeromycetes</taxon>
        <taxon>Diversisporales</taxon>
        <taxon>Diversisporaceae</taxon>
        <taxon>Diversispora</taxon>
    </lineage>
</organism>
<name>A0A9N9H1I6_9GLOM</name>
<dbReference type="Proteomes" id="UP000789706">
    <property type="component" value="Unassembled WGS sequence"/>
</dbReference>
<protein>
    <submittedName>
        <fullName evidence="1">1934_t:CDS:1</fullName>
    </submittedName>
</protein>
<proteinExistence type="predicted"/>
<evidence type="ECO:0000313" key="1">
    <source>
        <dbReference type="EMBL" id="CAG8642012.1"/>
    </source>
</evidence>
<dbReference type="EMBL" id="CAJVPK010005118">
    <property type="protein sequence ID" value="CAG8642012.1"/>
    <property type="molecule type" value="Genomic_DNA"/>
</dbReference>
<accession>A0A9N9H1I6</accession>